<proteinExistence type="predicted"/>
<dbReference type="EMBL" id="FOTY01000037">
    <property type="protein sequence ID" value="SFM35329.1"/>
    <property type="molecule type" value="Genomic_DNA"/>
</dbReference>
<reference evidence="1 2" key="1">
    <citation type="submission" date="2016-10" db="EMBL/GenBank/DDBJ databases">
        <authorList>
            <person name="de Groot N.N."/>
        </authorList>
    </citation>
    <scope>NUCLEOTIDE SEQUENCE [LARGE SCALE GENOMIC DNA]</scope>
    <source>
        <strain evidence="1 2">CGMCC 1.6134</strain>
    </source>
</reference>
<evidence type="ECO:0000313" key="2">
    <source>
        <dbReference type="Proteomes" id="UP000199668"/>
    </source>
</evidence>
<dbReference type="STRING" id="266892.SAMN04488054_13712"/>
<dbReference type="Proteomes" id="UP000199668">
    <property type="component" value="Unassembled WGS sequence"/>
</dbReference>
<dbReference type="RefSeq" id="WP_177195602.1">
    <property type="nucleotide sequence ID" value="NZ_FOTY01000037.1"/>
</dbReference>
<organism evidence="1 2">
    <name type="scientific">Salibacterium qingdaonense</name>
    <dbReference type="NCBI Taxonomy" id="266892"/>
    <lineage>
        <taxon>Bacteria</taxon>
        <taxon>Bacillati</taxon>
        <taxon>Bacillota</taxon>
        <taxon>Bacilli</taxon>
        <taxon>Bacillales</taxon>
        <taxon>Bacillaceae</taxon>
    </lineage>
</organism>
<name>A0A1I4Q5I1_9BACI</name>
<evidence type="ECO:0000313" key="1">
    <source>
        <dbReference type="EMBL" id="SFM35329.1"/>
    </source>
</evidence>
<sequence>MDIIQAMEQEQALLRDVAKLLRAYKGSLSFNGFSEEETFKLVRDYHRELQEAVHRKQ</sequence>
<protein>
    <submittedName>
        <fullName evidence="1">Uncharacterized protein</fullName>
    </submittedName>
</protein>
<keyword evidence="2" id="KW-1185">Reference proteome</keyword>
<accession>A0A1I4Q5I1</accession>
<gene>
    <name evidence="1" type="ORF">SAMN04488054_13712</name>
</gene>
<dbReference type="AlphaFoldDB" id="A0A1I4Q5I1"/>